<accession>A0A5N6QYG5</accession>
<evidence type="ECO:0000256" key="3">
    <source>
        <dbReference type="ARBA" id="ARBA00005005"/>
    </source>
</evidence>
<organism evidence="7 8">
    <name type="scientific">Carpinus fangiana</name>
    <dbReference type="NCBI Taxonomy" id="176857"/>
    <lineage>
        <taxon>Eukaryota</taxon>
        <taxon>Viridiplantae</taxon>
        <taxon>Streptophyta</taxon>
        <taxon>Embryophyta</taxon>
        <taxon>Tracheophyta</taxon>
        <taxon>Spermatophyta</taxon>
        <taxon>Magnoliopsida</taxon>
        <taxon>eudicotyledons</taxon>
        <taxon>Gunneridae</taxon>
        <taxon>Pentapetalae</taxon>
        <taxon>rosids</taxon>
        <taxon>fabids</taxon>
        <taxon>Fagales</taxon>
        <taxon>Betulaceae</taxon>
        <taxon>Carpinus</taxon>
    </lineage>
</organism>
<dbReference type="PANTHER" id="PTHR11941">
    <property type="entry name" value="ENOYL-COA HYDRATASE-RELATED"/>
    <property type="match status" value="1"/>
</dbReference>
<keyword evidence="8" id="KW-1185">Reference proteome</keyword>
<keyword evidence="6" id="KW-0443">Lipid metabolism</keyword>
<dbReference type="Pfam" id="PF00378">
    <property type="entry name" value="ECH_1"/>
    <property type="match status" value="1"/>
</dbReference>
<gene>
    <name evidence="7" type="ORF">FH972_008349</name>
</gene>
<dbReference type="GO" id="GO:0005777">
    <property type="term" value="C:peroxisome"/>
    <property type="evidence" value="ECO:0007669"/>
    <property type="project" value="TreeGrafter"/>
</dbReference>
<proteinExistence type="inferred from homology"/>
<dbReference type="Gene3D" id="3.90.226.10">
    <property type="entry name" value="2-enoyl-CoA Hydratase, Chain A, domain 1"/>
    <property type="match status" value="1"/>
</dbReference>
<evidence type="ECO:0000313" key="8">
    <source>
        <dbReference type="Proteomes" id="UP000327013"/>
    </source>
</evidence>
<comment type="catalytic activity">
    <reaction evidence="2">
        <text>a (3E)-enoyl-CoA = a 4-saturated (2E)-enoyl-CoA</text>
        <dbReference type="Rhea" id="RHEA:45228"/>
        <dbReference type="ChEBI" id="CHEBI:58521"/>
        <dbReference type="ChEBI" id="CHEBI:85097"/>
        <dbReference type="EC" id="5.3.3.8"/>
    </reaction>
</comment>
<dbReference type="CDD" id="cd06558">
    <property type="entry name" value="crotonase-like"/>
    <property type="match status" value="1"/>
</dbReference>
<dbReference type="Proteomes" id="UP000327013">
    <property type="component" value="Chromosome 3"/>
</dbReference>
<evidence type="ECO:0000256" key="6">
    <source>
        <dbReference type="ARBA" id="ARBA00023098"/>
    </source>
</evidence>
<dbReference type="InterPro" id="IPR001753">
    <property type="entry name" value="Enoyl-CoA_hydra/iso"/>
</dbReference>
<reference evidence="7 8" key="1">
    <citation type="submission" date="2019-06" db="EMBL/GenBank/DDBJ databases">
        <title>A chromosomal-level reference genome of Carpinus fangiana (Coryloideae, Betulaceae).</title>
        <authorList>
            <person name="Yang X."/>
            <person name="Wang Z."/>
            <person name="Zhang L."/>
            <person name="Hao G."/>
            <person name="Liu J."/>
            <person name="Yang Y."/>
        </authorList>
    </citation>
    <scope>NUCLEOTIDE SEQUENCE [LARGE SCALE GENOMIC DNA]</scope>
    <source>
        <strain evidence="7">Cfa_2016G</strain>
        <tissue evidence="7">Leaf</tissue>
    </source>
</reference>
<dbReference type="EC" id="5.3.3.8" evidence="5"/>
<comment type="similarity">
    <text evidence="4">Belongs to the enoyl-CoA hydratase/isomerase family.</text>
</comment>
<sequence>MCTLEKRGNLFILTLIGDDEHRLSPAVIDSLLSALSQAKSQAIRGSALVTTAHGRFFSNGFDLAWAQAAGSSSTARDRLHHMVESFRPVVSALLSLPMPTVAAVSGHAAAAGFLLALSHDYILMKRDRAVLYMSEVDLGLTFPDYFTAMMRSKISSVSARRDILLGGRKVKGEEAVTMGIMESAHDSAESVVEASVRLGEQLAQRKWNGEVYAEIRKSLYPEVCGVLGLAAKAIIASSKL</sequence>
<dbReference type="InterPro" id="IPR029045">
    <property type="entry name" value="ClpP/crotonase-like_dom_sf"/>
</dbReference>
<name>A0A5N6QYG5_9ROSI</name>
<comment type="pathway">
    <text evidence="3">Lipid metabolism; fatty acid beta-oxidation.</text>
</comment>
<evidence type="ECO:0000256" key="1">
    <source>
        <dbReference type="ARBA" id="ARBA00000452"/>
    </source>
</evidence>
<evidence type="ECO:0000256" key="2">
    <source>
        <dbReference type="ARBA" id="ARBA00000765"/>
    </source>
</evidence>
<protein>
    <recommendedName>
        <fullName evidence="5">Delta(3)-Delta(2)-enoyl-CoA isomerase</fullName>
        <ecNumber evidence="5">5.3.3.8</ecNumber>
    </recommendedName>
</protein>
<dbReference type="OrthoDB" id="410701at2759"/>
<dbReference type="GO" id="GO:0004165">
    <property type="term" value="F:delta(3)-delta(2)-enoyl-CoA isomerase activity"/>
    <property type="evidence" value="ECO:0007669"/>
    <property type="project" value="UniProtKB-EC"/>
</dbReference>
<dbReference type="AlphaFoldDB" id="A0A5N6QYG5"/>
<evidence type="ECO:0000256" key="4">
    <source>
        <dbReference type="ARBA" id="ARBA00005254"/>
    </source>
</evidence>
<evidence type="ECO:0000313" key="7">
    <source>
        <dbReference type="EMBL" id="KAE8022559.1"/>
    </source>
</evidence>
<dbReference type="SUPFAM" id="SSF52096">
    <property type="entry name" value="ClpP/crotonase"/>
    <property type="match status" value="1"/>
</dbReference>
<dbReference type="FunFam" id="3.90.226.10:FF:000049">
    <property type="entry name" value="Enoyl-CoA delta isomerase 3"/>
    <property type="match status" value="1"/>
</dbReference>
<dbReference type="PANTHER" id="PTHR11941:SF75">
    <property type="entry name" value="ENOYL-COA HYDRATASE_ISOMERASE FAMILY PROTEIN"/>
    <property type="match status" value="1"/>
</dbReference>
<comment type="catalytic activity">
    <reaction evidence="1">
        <text>a (3Z)-enoyl-CoA = a 4-saturated (2E)-enoyl-CoA</text>
        <dbReference type="Rhea" id="RHEA:45900"/>
        <dbReference type="ChEBI" id="CHEBI:85097"/>
        <dbReference type="ChEBI" id="CHEBI:85489"/>
        <dbReference type="EC" id="5.3.3.8"/>
    </reaction>
</comment>
<dbReference type="EMBL" id="CM017323">
    <property type="protein sequence ID" value="KAE8022559.1"/>
    <property type="molecule type" value="Genomic_DNA"/>
</dbReference>
<evidence type="ECO:0000256" key="5">
    <source>
        <dbReference type="ARBA" id="ARBA00012064"/>
    </source>
</evidence>
<dbReference type="GO" id="GO:0006635">
    <property type="term" value="P:fatty acid beta-oxidation"/>
    <property type="evidence" value="ECO:0007669"/>
    <property type="project" value="TreeGrafter"/>
</dbReference>